<sequence>MVSAVHPVLGRLYWVYESGADCNAPDYYGITDCRSSAMLLPHYWRQHDYLCWRHRSHIYSVFGSNDHSTDYTVIEDDSGELHQEMSGLLGRLQARSGQSVEEFRLWLFRANWADAPKLELVRTVPALDDEKTSLAM</sequence>
<organism evidence="1 2">
    <name type="scientific">Pseudomonas putida</name>
    <name type="common">Arthrobacter siderocapsulatus</name>
    <dbReference type="NCBI Taxonomy" id="303"/>
    <lineage>
        <taxon>Bacteria</taxon>
        <taxon>Pseudomonadati</taxon>
        <taxon>Pseudomonadota</taxon>
        <taxon>Gammaproteobacteria</taxon>
        <taxon>Pseudomonadales</taxon>
        <taxon>Pseudomonadaceae</taxon>
        <taxon>Pseudomonas</taxon>
    </lineage>
</organism>
<gene>
    <name evidence="1" type="ORF">GN299_29375</name>
</gene>
<name>A0A7V8EAR0_PSEPU</name>
<dbReference type="Proteomes" id="UP000442695">
    <property type="component" value="Unassembled WGS sequence"/>
</dbReference>
<accession>A0A7V8EAR0</accession>
<evidence type="ECO:0000313" key="2">
    <source>
        <dbReference type="Proteomes" id="UP000442695"/>
    </source>
</evidence>
<dbReference type="AlphaFoldDB" id="A0A7V8EAR0"/>
<comment type="caution">
    <text evidence="1">The sequence shown here is derived from an EMBL/GenBank/DDBJ whole genome shotgun (WGS) entry which is preliminary data.</text>
</comment>
<evidence type="ECO:0000313" key="1">
    <source>
        <dbReference type="EMBL" id="KAF0251301.1"/>
    </source>
</evidence>
<protein>
    <submittedName>
        <fullName evidence="1">Uncharacterized protein</fullName>
    </submittedName>
</protein>
<reference evidence="1 2" key="1">
    <citation type="submission" date="2019-12" db="EMBL/GenBank/DDBJ databases">
        <authorList>
            <person name="Woiski C."/>
        </authorList>
    </citation>
    <scope>NUCLEOTIDE SEQUENCE [LARGE SCALE GENOMIC DNA]</scope>
    <source>
        <strain evidence="1 2">BOE100</strain>
    </source>
</reference>
<proteinExistence type="predicted"/>
<dbReference type="EMBL" id="WOWR01000064">
    <property type="protein sequence ID" value="KAF0251301.1"/>
    <property type="molecule type" value="Genomic_DNA"/>
</dbReference>